<protein>
    <recommendedName>
        <fullName evidence="2">Inosine/uridine-preferring nucleoside hydrolase domain-containing protein</fullName>
    </recommendedName>
</protein>
<sequence length="386" mass="42995">MFFIALKIKLGIFGRHYLGVPLPCQLVMKWSSSFKPITRANSSGCLNFTEKWLAVYRIIKRLTMTKKLVIIDTDCGIDDAQAIMMALAAPNLEVLAVTCVFGNAAVENVCQNVLRVLSVCERQEIPVFQGCAGPLIGVNNPFSDHFGGDGLGDVIEDKDPQWKEKLHPEHAVNAMIRLASDYEKQVSLVALGPLTNLALAVRQDPRFPQKLKDLFIMGGNIEGKGNVTLCAEFNFAMDPESAYIVLEEFLCPTYLATWEYSGRNALTWEFFEELINQDAPAARFMKMVTSKCWAYSKEAMKNKRDVYFGPGFVSYDSYAMAACIDGSMVLESIECPVRVELQGSMTRGMLVLDRTSSLKKSHTVSVMSKCDVAKFGQLLMESLRQP</sequence>
<evidence type="ECO:0000313" key="4">
    <source>
        <dbReference type="Proteomes" id="UP001482620"/>
    </source>
</evidence>
<feature type="domain" description="Inosine/uridine-preferring nucleoside hydrolase" evidence="2">
    <location>
        <begin position="69"/>
        <end position="375"/>
    </location>
</feature>
<dbReference type="SUPFAM" id="SSF53590">
    <property type="entry name" value="Nucleoside hydrolase"/>
    <property type="match status" value="1"/>
</dbReference>
<dbReference type="Gene3D" id="3.90.245.10">
    <property type="entry name" value="Ribonucleoside hydrolase-like"/>
    <property type="match status" value="1"/>
</dbReference>
<evidence type="ECO:0000256" key="1">
    <source>
        <dbReference type="ARBA" id="ARBA00009176"/>
    </source>
</evidence>
<dbReference type="PANTHER" id="PTHR46190:SF1">
    <property type="entry name" value="SI:CH211-201H21.5"/>
    <property type="match status" value="1"/>
</dbReference>
<dbReference type="PANTHER" id="PTHR46190">
    <property type="entry name" value="SI:CH211-201H21.5-RELATED"/>
    <property type="match status" value="1"/>
</dbReference>
<dbReference type="Proteomes" id="UP001482620">
    <property type="component" value="Unassembled WGS sequence"/>
</dbReference>
<reference evidence="3 4" key="1">
    <citation type="submission" date="2021-06" db="EMBL/GenBank/DDBJ databases">
        <authorList>
            <person name="Palmer J.M."/>
        </authorList>
    </citation>
    <scope>NUCLEOTIDE SEQUENCE [LARGE SCALE GENOMIC DNA]</scope>
    <source>
        <strain evidence="4">if_2019</strain>
        <tissue evidence="3">Muscle</tissue>
    </source>
</reference>
<evidence type="ECO:0000259" key="2">
    <source>
        <dbReference type="Pfam" id="PF01156"/>
    </source>
</evidence>
<dbReference type="InterPro" id="IPR052775">
    <property type="entry name" value="IUN_hydrolase"/>
</dbReference>
<gene>
    <name evidence="3" type="ORF">ILYODFUR_006832</name>
</gene>
<name>A0ABV0UEE5_9TELE</name>
<dbReference type="EMBL" id="JAHRIQ010069940">
    <property type="protein sequence ID" value="MEQ2243406.1"/>
    <property type="molecule type" value="Genomic_DNA"/>
</dbReference>
<comment type="similarity">
    <text evidence="1">Belongs to the IUNH family.</text>
</comment>
<evidence type="ECO:0000313" key="3">
    <source>
        <dbReference type="EMBL" id="MEQ2243406.1"/>
    </source>
</evidence>
<proteinExistence type="inferred from homology"/>
<accession>A0ABV0UEE5</accession>
<organism evidence="3 4">
    <name type="scientific">Ilyodon furcidens</name>
    <name type="common">goldbreast splitfin</name>
    <dbReference type="NCBI Taxonomy" id="33524"/>
    <lineage>
        <taxon>Eukaryota</taxon>
        <taxon>Metazoa</taxon>
        <taxon>Chordata</taxon>
        <taxon>Craniata</taxon>
        <taxon>Vertebrata</taxon>
        <taxon>Euteleostomi</taxon>
        <taxon>Actinopterygii</taxon>
        <taxon>Neopterygii</taxon>
        <taxon>Teleostei</taxon>
        <taxon>Neoteleostei</taxon>
        <taxon>Acanthomorphata</taxon>
        <taxon>Ovalentaria</taxon>
        <taxon>Atherinomorphae</taxon>
        <taxon>Cyprinodontiformes</taxon>
        <taxon>Goodeidae</taxon>
        <taxon>Ilyodon</taxon>
    </lineage>
</organism>
<dbReference type="Pfam" id="PF01156">
    <property type="entry name" value="IU_nuc_hydro"/>
    <property type="match status" value="1"/>
</dbReference>
<comment type="caution">
    <text evidence="3">The sequence shown here is derived from an EMBL/GenBank/DDBJ whole genome shotgun (WGS) entry which is preliminary data.</text>
</comment>
<dbReference type="CDD" id="cd02649">
    <property type="entry name" value="nuc_hydro_CeIAG"/>
    <property type="match status" value="1"/>
</dbReference>
<keyword evidence="4" id="KW-1185">Reference proteome</keyword>
<dbReference type="InterPro" id="IPR036452">
    <property type="entry name" value="Ribo_hydro-like"/>
</dbReference>
<dbReference type="InterPro" id="IPR001910">
    <property type="entry name" value="Inosine/uridine_hydrolase_dom"/>
</dbReference>